<evidence type="ECO:0000313" key="1">
    <source>
        <dbReference type="EMBL" id="PHP52488.1"/>
    </source>
</evidence>
<name>A0ABX4MBG8_9ACTO</name>
<accession>A0ABX4MBG8</accession>
<comment type="caution">
    <text evidence="1">The sequence shown here is derived from an EMBL/GenBank/DDBJ whole genome shotgun (WGS) entry which is preliminary data.</text>
</comment>
<proteinExistence type="predicted"/>
<protein>
    <submittedName>
        <fullName evidence="1">Uncharacterized protein</fullName>
    </submittedName>
</protein>
<gene>
    <name evidence="1" type="ORF">BW737_008150</name>
</gene>
<evidence type="ECO:0000313" key="2">
    <source>
        <dbReference type="Proteomes" id="UP000194577"/>
    </source>
</evidence>
<organism evidence="1 2">
    <name type="scientific">Actinomyces ruminis</name>
    <dbReference type="NCBI Taxonomy" id="1937003"/>
    <lineage>
        <taxon>Bacteria</taxon>
        <taxon>Bacillati</taxon>
        <taxon>Actinomycetota</taxon>
        <taxon>Actinomycetes</taxon>
        <taxon>Actinomycetales</taxon>
        <taxon>Actinomycetaceae</taxon>
        <taxon>Actinomyces</taxon>
    </lineage>
</organism>
<dbReference type="EMBL" id="MTPX02000042">
    <property type="protein sequence ID" value="PHP52488.1"/>
    <property type="molecule type" value="Genomic_DNA"/>
</dbReference>
<sequence>MRARLGQEVLELRLSLLLEAGLGSGRDGLLLRGAVCLLGNRWNLRRLWNTVCLLLRLGSALLRSAVLGG</sequence>
<keyword evidence="2" id="KW-1185">Reference proteome</keyword>
<reference evidence="1 2" key="1">
    <citation type="submission" date="2017-10" db="EMBL/GenBank/DDBJ databases">
        <title>Draft genome sequence of cellulolytic Actinomyces sp CtC72 isolated from cattle rumen fluid.</title>
        <authorList>
            <person name="Joshi A.J."/>
            <person name="Vasudevan G."/>
            <person name="Lanjekar V.B."/>
            <person name="Hivarkar S."/>
            <person name="Engineer A."/>
            <person name="Pore S.D."/>
            <person name="Dhakephalkar P.K."/>
            <person name="Dagar S."/>
        </authorList>
    </citation>
    <scope>NUCLEOTIDE SEQUENCE [LARGE SCALE GENOMIC DNA]</scope>
    <source>
        <strain evidence="2">CtC72</strain>
    </source>
</reference>
<dbReference type="Proteomes" id="UP000194577">
    <property type="component" value="Unassembled WGS sequence"/>
</dbReference>